<name>A0A3S0ZYK1_ELYCH</name>
<accession>A0A3S0ZYK1</accession>
<keyword evidence="2" id="KW-0217">Developmental protein</keyword>
<evidence type="ECO:0000256" key="2">
    <source>
        <dbReference type="ARBA" id="ARBA00022473"/>
    </source>
</evidence>
<dbReference type="InterPro" id="IPR001881">
    <property type="entry name" value="EGF-like_Ca-bd_dom"/>
</dbReference>
<feature type="domain" description="EGF-like" evidence="11">
    <location>
        <begin position="31"/>
        <end position="71"/>
    </location>
</feature>
<dbReference type="Proteomes" id="UP000271974">
    <property type="component" value="Unassembled WGS sequence"/>
</dbReference>
<dbReference type="PANTHER" id="PTHR24050:SF27">
    <property type="entry name" value="FIBRILLIN-1"/>
    <property type="match status" value="1"/>
</dbReference>
<dbReference type="PROSITE" id="PS50026">
    <property type="entry name" value="EGF_3"/>
    <property type="match status" value="4"/>
</dbReference>
<dbReference type="PANTHER" id="PTHR24050">
    <property type="entry name" value="PA14 DOMAIN-CONTAINING PROTEIN"/>
    <property type="match status" value="1"/>
</dbReference>
<dbReference type="Gene3D" id="2.10.25.10">
    <property type="entry name" value="Laminin"/>
    <property type="match status" value="6"/>
</dbReference>
<evidence type="ECO:0000313" key="13">
    <source>
        <dbReference type="EMBL" id="RUS86243.1"/>
    </source>
</evidence>
<evidence type="ECO:0000256" key="10">
    <source>
        <dbReference type="PROSITE-ProRule" id="PRU00377"/>
    </source>
</evidence>
<dbReference type="AlphaFoldDB" id="A0A3S0ZYK1"/>
<dbReference type="STRING" id="188477.A0A3S0ZYK1"/>
<dbReference type="CDD" id="cd00054">
    <property type="entry name" value="EGF_CA"/>
    <property type="match status" value="2"/>
</dbReference>
<dbReference type="PROSITE" id="PS01187">
    <property type="entry name" value="EGF_CA"/>
    <property type="match status" value="2"/>
</dbReference>
<proteinExistence type="predicted"/>
<gene>
    <name evidence="13" type="ORF">EGW08_005985</name>
</gene>
<sequence>RCECKGRATRCDNVLGCQCVNGWTGTHCETDVNECEQDPNLCPQQQVCLNTNGSYSCGCPVGYSVNGAACEDIDECATGTTDCQHVCTNADGSYTCQCKIGFVLNDDRKTCRKDPDDPCAGSSLNCSLATGCTVENGGPQCFCEIGLELVGGLKCVDIDECATGADTCSGNCTNTFGSYNCSCPTGNKLASDLRACIECDPYHWGDNCAKQCSCNPVGTVTCDPTAGCQCQTGWSGSNCYEDIKECTNPVKYPCPANSNCVESPGSYFCQCLTGFAYDNGTCVDINECEIARCDQSCTNTIGSFKCSCEAGFNLLNDTDCIDIDECASNSTNDCAQTCRNLLGGYQCGCLSGYRLDLIDRRSCIGQFGLFHSSHRTCASYTYTHRHTHRHTHTECTSRCSNPLVSHSENTHI</sequence>
<dbReference type="SUPFAM" id="SSF57196">
    <property type="entry name" value="EGF/Laminin"/>
    <property type="match status" value="1"/>
</dbReference>
<keyword evidence="3" id="KW-0964">Secreted</keyword>
<dbReference type="PROSITE" id="PS01186">
    <property type="entry name" value="EGF_2"/>
    <property type="match status" value="4"/>
</dbReference>
<dbReference type="FunFam" id="2.10.25.10:FF:000014">
    <property type="entry name" value="Latent-transforming growth factor beta-binding protein 3"/>
    <property type="match status" value="2"/>
</dbReference>
<dbReference type="EMBL" id="RQTK01000145">
    <property type="protein sequence ID" value="RUS86243.1"/>
    <property type="molecule type" value="Genomic_DNA"/>
</dbReference>
<dbReference type="SUPFAM" id="SSF57184">
    <property type="entry name" value="Growth factor receptor domain"/>
    <property type="match status" value="2"/>
</dbReference>
<dbReference type="InterPro" id="IPR000742">
    <property type="entry name" value="EGF"/>
</dbReference>
<protein>
    <recommendedName>
        <fullName evidence="15">Fibulin-5</fullName>
    </recommendedName>
</protein>
<dbReference type="InterPro" id="IPR009030">
    <property type="entry name" value="Growth_fac_rcpt_cys_sf"/>
</dbReference>
<comment type="caution">
    <text evidence="9">Lacks conserved residue(s) required for the propagation of feature annotation.</text>
</comment>
<keyword evidence="8" id="KW-0325">Glycoprotein</keyword>
<evidence type="ECO:0000313" key="14">
    <source>
        <dbReference type="Proteomes" id="UP000271974"/>
    </source>
</evidence>
<dbReference type="GO" id="GO:0016020">
    <property type="term" value="C:membrane"/>
    <property type="evidence" value="ECO:0007669"/>
    <property type="project" value="InterPro"/>
</dbReference>
<dbReference type="PROSITE" id="PS51051">
    <property type="entry name" value="DSL"/>
    <property type="match status" value="1"/>
</dbReference>
<feature type="domain" description="EGF-like" evidence="11">
    <location>
        <begin position="284"/>
        <end position="321"/>
    </location>
</feature>
<evidence type="ECO:0000256" key="4">
    <source>
        <dbReference type="ARBA" id="ARBA00022536"/>
    </source>
</evidence>
<dbReference type="SMART" id="SM00181">
    <property type="entry name" value="EGF"/>
    <property type="match status" value="9"/>
</dbReference>
<evidence type="ECO:0000259" key="11">
    <source>
        <dbReference type="PROSITE" id="PS50026"/>
    </source>
</evidence>
<dbReference type="PROSITE" id="PS00010">
    <property type="entry name" value="ASX_HYDROXYL"/>
    <property type="match status" value="4"/>
</dbReference>
<keyword evidence="7 10" id="KW-1015">Disulfide bond</keyword>
<keyword evidence="14" id="KW-1185">Reference proteome</keyword>
<dbReference type="InterPro" id="IPR049883">
    <property type="entry name" value="NOTCH1_EGF-like"/>
</dbReference>
<dbReference type="SMART" id="SM00179">
    <property type="entry name" value="EGF_CA"/>
    <property type="match status" value="6"/>
</dbReference>
<dbReference type="InterPro" id="IPR001774">
    <property type="entry name" value="DSL"/>
</dbReference>
<feature type="disulfide bond" evidence="10">
    <location>
        <begin position="230"/>
        <end position="239"/>
    </location>
</feature>
<keyword evidence="6" id="KW-0677">Repeat</keyword>
<dbReference type="InterPro" id="IPR000152">
    <property type="entry name" value="EGF-type_Asp/Asn_hydroxyl_site"/>
</dbReference>
<evidence type="ECO:0000256" key="6">
    <source>
        <dbReference type="ARBA" id="ARBA00022737"/>
    </source>
</evidence>
<evidence type="ECO:0008006" key="15">
    <source>
        <dbReference type="Google" id="ProtNLM"/>
    </source>
</evidence>
<feature type="non-terminal residue" evidence="13">
    <location>
        <position position="1"/>
    </location>
</feature>
<dbReference type="GO" id="GO:0005509">
    <property type="term" value="F:calcium ion binding"/>
    <property type="evidence" value="ECO:0007669"/>
    <property type="project" value="InterPro"/>
</dbReference>
<dbReference type="Pfam" id="PF12946">
    <property type="entry name" value="EGF_MSP1_1"/>
    <property type="match status" value="1"/>
</dbReference>
<dbReference type="InterPro" id="IPR024730">
    <property type="entry name" value="MSP1_EGF_1"/>
</dbReference>
<dbReference type="FunFam" id="2.10.25.10:FF:000010">
    <property type="entry name" value="Pro-epidermal growth factor"/>
    <property type="match status" value="1"/>
</dbReference>
<evidence type="ECO:0000256" key="5">
    <source>
        <dbReference type="ARBA" id="ARBA00022729"/>
    </source>
</evidence>
<feature type="disulfide bond" evidence="10">
    <location>
        <begin position="199"/>
        <end position="208"/>
    </location>
</feature>
<dbReference type="GO" id="GO:0007154">
    <property type="term" value="P:cell communication"/>
    <property type="evidence" value="ECO:0007669"/>
    <property type="project" value="InterPro"/>
</dbReference>
<feature type="non-terminal residue" evidence="13">
    <location>
        <position position="412"/>
    </location>
</feature>
<evidence type="ECO:0000256" key="8">
    <source>
        <dbReference type="ARBA" id="ARBA00023180"/>
    </source>
</evidence>
<feature type="domain" description="DSL" evidence="12">
    <location>
        <begin position="197"/>
        <end position="239"/>
    </location>
</feature>
<dbReference type="GO" id="GO:0005576">
    <property type="term" value="C:extracellular region"/>
    <property type="evidence" value="ECO:0007669"/>
    <property type="project" value="UniProtKB-SubCell"/>
</dbReference>
<feature type="domain" description="EGF-like" evidence="11">
    <location>
        <begin position="242"/>
        <end position="281"/>
    </location>
</feature>
<dbReference type="InterPro" id="IPR052235">
    <property type="entry name" value="Nephronectin_domain"/>
</dbReference>
<reference evidence="13 14" key="1">
    <citation type="submission" date="2019-01" db="EMBL/GenBank/DDBJ databases">
        <title>A draft genome assembly of the solar-powered sea slug Elysia chlorotica.</title>
        <authorList>
            <person name="Cai H."/>
            <person name="Li Q."/>
            <person name="Fang X."/>
            <person name="Li J."/>
            <person name="Curtis N.E."/>
            <person name="Altenburger A."/>
            <person name="Shibata T."/>
            <person name="Feng M."/>
            <person name="Maeda T."/>
            <person name="Schwartz J.A."/>
            <person name="Shigenobu S."/>
            <person name="Lundholm N."/>
            <person name="Nishiyama T."/>
            <person name="Yang H."/>
            <person name="Hasebe M."/>
            <person name="Li S."/>
            <person name="Pierce S.K."/>
            <person name="Wang J."/>
        </authorList>
    </citation>
    <scope>NUCLEOTIDE SEQUENCE [LARGE SCALE GENOMIC DNA]</scope>
    <source>
        <strain evidence="13">EC2010</strain>
        <tissue evidence="13">Whole organism of an adult</tissue>
    </source>
</reference>
<dbReference type="InterPro" id="IPR018097">
    <property type="entry name" value="EGF_Ca-bd_CS"/>
</dbReference>
<evidence type="ECO:0000256" key="9">
    <source>
        <dbReference type="PROSITE-ProRule" id="PRU00076"/>
    </source>
</evidence>
<evidence type="ECO:0000256" key="7">
    <source>
        <dbReference type="ARBA" id="ARBA00023157"/>
    </source>
</evidence>
<evidence type="ECO:0000259" key="12">
    <source>
        <dbReference type="PROSITE" id="PS51051"/>
    </source>
</evidence>
<keyword evidence="5" id="KW-0732">Signal</keyword>
<feature type="domain" description="EGF-like" evidence="11">
    <location>
        <begin position="72"/>
        <end position="112"/>
    </location>
</feature>
<evidence type="ECO:0000256" key="3">
    <source>
        <dbReference type="ARBA" id="ARBA00022525"/>
    </source>
</evidence>
<dbReference type="OrthoDB" id="6286622at2759"/>
<comment type="caution">
    <text evidence="13">The sequence shown here is derived from an EMBL/GenBank/DDBJ whole genome shotgun (WGS) entry which is preliminary data.</text>
</comment>
<organism evidence="13 14">
    <name type="scientific">Elysia chlorotica</name>
    <name type="common">Eastern emerald elysia</name>
    <name type="synonym">Sea slug</name>
    <dbReference type="NCBI Taxonomy" id="188477"/>
    <lineage>
        <taxon>Eukaryota</taxon>
        <taxon>Metazoa</taxon>
        <taxon>Spiralia</taxon>
        <taxon>Lophotrochozoa</taxon>
        <taxon>Mollusca</taxon>
        <taxon>Gastropoda</taxon>
        <taxon>Heterobranchia</taxon>
        <taxon>Euthyneura</taxon>
        <taxon>Panpulmonata</taxon>
        <taxon>Sacoglossa</taxon>
        <taxon>Placobranchoidea</taxon>
        <taxon>Plakobranchidae</taxon>
        <taxon>Elysia</taxon>
    </lineage>
</organism>
<keyword evidence="4 9" id="KW-0245">EGF-like domain</keyword>
<comment type="subcellular location">
    <subcellularLocation>
        <location evidence="1">Secreted</location>
    </subcellularLocation>
</comment>
<dbReference type="Pfam" id="PF07645">
    <property type="entry name" value="EGF_CA"/>
    <property type="match status" value="5"/>
</dbReference>
<evidence type="ECO:0000256" key="1">
    <source>
        <dbReference type="ARBA" id="ARBA00004613"/>
    </source>
</evidence>